<name>A0A2U2RP35_9MICO</name>
<proteinExistence type="predicted"/>
<sequence length="76" mass="7915">MVVEGLLPPTTSGCTFWYTDGTARGLQGTAWTLTGCTLSDLTITGEGEVPIRLVGHQSNSGEHRPVLTGAVEDALA</sequence>
<dbReference type="EMBL" id="QFKX01000001">
    <property type="protein sequence ID" value="PWH07627.1"/>
    <property type="molecule type" value="Genomic_DNA"/>
</dbReference>
<keyword evidence="2" id="KW-1185">Reference proteome</keyword>
<evidence type="ECO:0000313" key="1">
    <source>
        <dbReference type="EMBL" id="PWH07627.1"/>
    </source>
</evidence>
<accession>A0A2U2RP35</accession>
<dbReference type="AlphaFoldDB" id="A0A2U2RP35"/>
<reference evidence="1 2" key="1">
    <citation type="submission" date="2018-05" db="EMBL/GenBank/DDBJ databases">
        <title>Brachybacterium sp. M1HQ-2T, whole genome shotgun sequence.</title>
        <authorList>
            <person name="Tuo L."/>
        </authorList>
    </citation>
    <scope>NUCLEOTIDE SEQUENCE [LARGE SCALE GENOMIC DNA]</scope>
    <source>
        <strain evidence="1 2">M1HQ-2</strain>
    </source>
</reference>
<protein>
    <submittedName>
        <fullName evidence="1">Uncharacterized protein</fullName>
    </submittedName>
</protein>
<dbReference type="Proteomes" id="UP000245590">
    <property type="component" value="Unassembled WGS sequence"/>
</dbReference>
<organism evidence="1 2">
    <name type="scientific">Brachybacterium endophyticum</name>
    <dbReference type="NCBI Taxonomy" id="2182385"/>
    <lineage>
        <taxon>Bacteria</taxon>
        <taxon>Bacillati</taxon>
        <taxon>Actinomycetota</taxon>
        <taxon>Actinomycetes</taxon>
        <taxon>Micrococcales</taxon>
        <taxon>Dermabacteraceae</taxon>
        <taxon>Brachybacterium</taxon>
    </lineage>
</organism>
<comment type="caution">
    <text evidence="1">The sequence shown here is derived from an EMBL/GenBank/DDBJ whole genome shotgun (WGS) entry which is preliminary data.</text>
</comment>
<evidence type="ECO:0000313" key="2">
    <source>
        <dbReference type="Proteomes" id="UP000245590"/>
    </source>
</evidence>
<dbReference type="RefSeq" id="WP_109274514.1">
    <property type="nucleotide sequence ID" value="NZ_QFKX01000001.1"/>
</dbReference>
<gene>
    <name evidence="1" type="ORF">DEO23_03115</name>
</gene>